<reference evidence="1 2" key="1">
    <citation type="submission" date="2018-12" db="EMBL/GenBank/DDBJ databases">
        <title>Venturia inaequalis Genome Resource.</title>
        <authorList>
            <person name="Lichtner F.J."/>
        </authorList>
    </citation>
    <scope>NUCLEOTIDE SEQUENCE [LARGE SCALE GENOMIC DNA]</scope>
    <source>
        <strain evidence="1 2">120213</strain>
    </source>
</reference>
<dbReference type="Proteomes" id="UP000447873">
    <property type="component" value="Unassembled WGS sequence"/>
</dbReference>
<dbReference type="AlphaFoldDB" id="A0A8H3VB42"/>
<evidence type="ECO:0000313" key="2">
    <source>
        <dbReference type="Proteomes" id="UP000447873"/>
    </source>
</evidence>
<protein>
    <submittedName>
        <fullName evidence="1">Uncharacterized protein</fullName>
    </submittedName>
</protein>
<sequence>MCPPENPHLKPTPIENLAANQETLQAILSTPEPPHRPILRPLYTFTIWIYPFPKPSDMQISIEQVEDIGHICCRTHEGRQHDVESCYDIVAAEMWPPIRELEEENSFDILLEYYVEDEATMDYIVDRLKEKYESEEEGYKHVEVR</sequence>
<comment type="caution">
    <text evidence="1">The sequence shown here is derived from an EMBL/GenBank/DDBJ whole genome shotgun (WGS) entry which is preliminary data.</text>
</comment>
<name>A0A8H3VB42_VENIN</name>
<proteinExistence type="predicted"/>
<gene>
    <name evidence="1" type="ORF">EG328_005236</name>
</gene>
<organism evidence="1 2">
    <name type="scientific">Venturia inaequalis</name>
    <name type="common">Apple scab fungus</name>
    <dbReference type="NCBI Taxonomy" id="5025"/>
    <lineage>
        <taxon>Eukaryota</taxon>
        <taxon>Fungi</taxon>
        <taxon>Dikarya</taxon>
        <taxon>Ascomycota</taxon>
        <taxon>Pezizomycotina</taxon>
        <taxon>Dothideomycetes</taxon>
        <taxon>Pleosporomycetidae</taxon>
        <taxon>Venturiales</taxon>
        <taxon>Venturiaceae</taxon>
        <taxon>Venturia</taxon>
    </lineage>
</organism>
<evidence type="ECO:0000313" key="1">
    <source>
        <dbReference type="EMBL" id="KAE9986627.1"/>
    </source>
</evidence>
<accession>A0A8H3VB42</accession>
<dbReference type="EMBL" id="WNWS01000028">
    <property type="protein sequence ID" value="KAE9986627.1"/>
    <property type="molecule type" value="Genomic_DNA"/>
</dbReference>